<accession>A0AAV4UCY5</accession>
<evidence type="ECO:0000256" key="1">
    <source>
        <dbReference type="SAM" id="MobiDB-lite"/>
    </source>
</evidence>
<reference evidence="2 3" key="1">
    <citation type="submission" date="2021-06" db="EMBL/GenBank/DDBJ databases">
        <title>Caerostris extrusa draft genome.</title>
        <authorList>
            <person name="Kono N."/>
            <person name="Arakawa K."/>
        </authorList>
    </citation>
    <scope>NUCLEOTIDE SEQUENCE [LARGE SCALE GENOMIC DNA]</scope>
</reference>
<evidence type="ECO:0000313" key="2">
    <source>
        <dbReference type="EMBL" id="GIY55722.1"/>
    </source>
</evidence>
<proteinExistence type="predicted"/>
<comment type="caution">
    <text evidence="2">The sequence shown here is derived from an EMBL/GenBank/DDBJ whole genome shotgun (WGS) entry which is preliminary data.</text>
</comment>
<name>A0AAV4UCY5_CAEEX</name>
<protein>
    <submittedName>
        <fullName evidence="2">Uncharacterized protein</fullName>
    </submittedName>
</protein>
<feature type="region of interest" description="Disordered" evidence="1">
    <location>
        <begin position="52"/>
        <end position="71"/>
    </location>
</feature>
<gene>
    <name evidence="2" type="ORF">CEXT_810311</name>
</gene>
<dbReference type="Proteomes" id="UP001054945">
    <property type="component" value="Unassembled WGS sequence"/>
</dbReference>
<dbReference type="EMBL" id="BPLR01012665">
    <property type="protein sequence ID" value="GIY55722.1"/>
    <property type="molecule type" value="Genomic_DNA"/>
</dbReference>
<keyword evidence="3" id="KW-1185">Reference proteome</keyword>
<evidence type="ECO:0000313" key="3">
    <source>
        <dbReference type="Proteomes" id="UP001054945"/>
    </source>
</evidence>
<dbReference type="AlphaFoldDB" id="A0AAV4UCY5"/>
<organism evidence="2 3">
    <name type="scientific">Caerostris extrusa</name>
    <name type="common">Bark spider</name>
    <name type="synonym">Caerostris bankana</name>
    <dbReference type="NCBI Taxonomy" id="172846"/>
    <lineage>
        <taxon>Eukaryota</taxon>
        <taxon>Metazoa</taxon>
        <taxon>Ecdysozoa</taxon>
        <taxon>Arthropoda</taxon>
        <taxon>Chelicerata</taxon>
        <taxon>Arachnida</taxon>
        <taxon>Araneae</taxon>
        <taxon>Araneomorphae</taxon>
        <taxon>Entelegynae</taxon>
        <taxon>Araneoidea</taxon>
        <taxon>Araneidae</taxon>
        <taxon>Caerostris</taxon>
    </lineage>
</organism>
<sequence length="211" mass="23785">MVLLVIGSTSMSLSPLEWTLNPPTGGTTPVNPFPKACLVRLSQVTNEFNPNRFPLKIPKSTPRRKTKSHNSPQTQFFLSLISIRLTPRLRPQYPTSSRPSLRLPIKILHGAASGDYSSLACPEFAFLLWRTILRAKRSLRCFHLFLGTRDPQVVLCDTTTTRASRETSLLHDIRNKTPDLYANDLMPPRVKVNHATFGTDGWHRLFVKPGV</sequence>